<dbReference type="SUPFAM" id="SSF56801">
    <property type="entry name" value="Acetyl-CoA synthetase-like"/>
    <property type="match status" value="1"/>
</dbReference>
<evidence type="ECO:0000259" key="2">
    <source>
        <dbReference type="Pfam" id="PF00501"/>
    </source>
</evidence>
<dbReference type="Gene3D" id="3.30.300.30">
    <property type="match status" value="1"/>
</dbReference>
<sequence>MSDVLKQLFAVASRQPADAIALSDSHTQVTWRQLPERIQECSEQLRSRGIARIALCAENSVDWAIVDLAAQHAAIVIVPLPEFFTAAQAQHALVTAGIEWLIFDRLPSDWPAALTPKAPPAQPLAASGRLQIQQLPAKSASQLPPDCQKITFTSGSTGEPKGVCLSAAQQWQVASSLAATIGLQHPRHLCLIPLATLLENVAGIYTPLLCGGEVHFATAAQRGLRGSSGVDVPALLGAIGQHQPQTLIVTPQLLTVLTTAAKQGWTPPLSLRFIAVGGARTAPELLADAAALGLPVYEGYGLSECGSVVALNSLQQSRPGTAGKILPHCQVSVVDGELIIHSPRFLGYVGDPSSWASECVHSGDLVTLDEQGYITIHGRRKNLLITSYGRNVSPEWVESLLLGSHLLRRCVVVGDGQPQLTALIDDNPAHTPERLQSWFDHCNHQLPDYARATEWIALSEQQWQPLLTANGRPRRHLIEQFFSTLTSTQ</sequence>
<reference evidence="3 4" key="1">
    <citation type="submission" date="2019-03" db="EMBL/GenBank/DDBJ databases">
        <title>Draft genome of Gammaproteobacteria bacterium LSUCC0057, a member of the SAR92 clade.</title>
        <authorList>
            <person name="Lanclos V.C."/>
            <person name="Doiron C."/>
            <person name="Henson M.W."/>
            <person name="Thrash J.C."/>
        </authorList>
    </citation>
    <scope>NUCLEOTIDE SEQUENCE [LARGE SCALE GENOMIC DNA]</scope>
    <source>
        <strain evidence="3 4">LSUCC0057</strain>
    </source>
</reference>
<evidence type="ECO:0000313" key="3">
    <source>
        <dbReference type="EMBL" id="TFH68485.1"/>
    </source>
</evidence>
<evidence type="ECO:0000256" key="1">
    <source>
        <dbReference type="ARBA" id="ARBA00022598"/>
    </source>
</evidence>
<accession>A0A4Y8UI41</accession>
<dbReference type="GO" id="GO:0016874">
    <property type="term" value="F:ligase activity"/>
    <property type="evidence" value="ECO:0007669"/>
    <property type="project" value="UniProtKB-KW"/>
</dbReference>
<dbReference type="Proteomes" id="UP000298133">
    <property type="component" value="Unassembled WGS sequence"/>
</dbReference>
<dbReference type="Gene3D" id="3.40.50.12780">
    <property type="entry name" value="N-terminal domain of ligase-like"/>
    <property type="match status" value="1"/>
</dbReference>
<dbReference type="PANTHER" id="PTHR43767">
    <property type="entry name" value="LONG-CHAIN-FATTY-ACID--COA LIGASE"/>
    <property type="match status" value="1"/>
</dbReference>
<gene>
    <name evidence="3" type="ORF">E3W66_00540</name>
</gene>
<dbReference type="InterPro" id="IPR042099">
    <property type="entry name" value="ANL_N_sf"/>
</dbReference>
<dbReference type="InterPro" id="IPR000873">
    <property type="entry name" value="AMP-dep_synth/lig_dom"/>
</dbReference>
<evidence type="ECO:0000313" key="4">
    <source>
        <dbReference type="Proteomes" id="UP000298133"/>
    </source>
</evidence>
<dbReference type="AlphaFoldDB" id="A0A4Y8UI41"/>
<dbReference type="EMBL" id="SPIA01000001">
    <property type="protein sequence ID" value="TFH68485.1"/>
    <property type="molecule type" value="Genomic_DNA"/>
</dbReference>
<dbReference type="InterPro" id="IPR050237">
    <property type="entry name" value="ATP-dep_AMP-bd_enzyme"/>
</dbReference>
<dbReference type="Pfam" id="PF23562">
    <property type="entry name" value="AMP-binding_C_3"/>
    <property type="match status" value="1"/>
</dbReference>
<dbReference type="InterPro" id="IPR045851">
    <property type="entry name" value="AMP-bd_C_sf"/>
</dbReference>
<dbReference type="OrthoDB" id="9803968at2"/>
<name>A0A4Y8UI41_9GAMM</name>
<organism evidence="3 4">
    <name type="scientific">Gammaproteobacteria bacterium LSUCC0057</name>
    <dbReference type="NCBI Taxonomy" id="2559237"/>
    <lineage>
        <taxon>Bacteria</taxon>
        <taxon>Pseudomonadati</taxon>
        <taxon>Pseudomonadota</taxon>
        <taxon>Gammaproteobacteria</taxon>
        <taxon>Cellvibrionales</taxon>
        <taxon>Porticoccaceae</taxon>
        <taxon>SAR92 clade</taxon>
    </lineage>
</organism>
<keyword evidence="1" id="KW-0436">Ligase</keyword>
<dbReference type="PROSITE" id="PS00455">
    <property type="entry name" value="AMP_BINDING"/>
    <property type="match status" value="1"/>
</dbReference>
<dbReference type="Pfam" id="PF00501">
    <property type="entry name" value="AMP-binding"/>
    <property type="match status" value="1"/>
</dbReference>
<proteinExistence type="predicted"/>
<comment type="caution">
    <text evidence="3">The sequence shown here is derived from an EMBL/GenBank/DDBJ whole genome shotgun (WGS) entry which is preliminary data.</text>
</comment>
<dbReference type="PANTHER" id="PTHR43767:SF8">
    <property type="entry name" value="LONG-CHAIN-FATTY-ACID--COA LIGASE"/>
    <property type="match status" value="1"/>
</dbReference>
<protein>
    <recommendedName>
        <fullName evidence="2">AMP-dependent synthetase/ligase domain-containing protein</fullName>
    </recommendedName>
</protein>
<keyword evidence="4" id="KW-1185">Reference proteome</keyword>
<feature type="domain" description="AMP-dependent synthetase/ligase" evidence="2">
    <location>
        <begin position="10"/>
        <end position="337"/>
    </location>
</feature>
<dbReference type="InterPro" id="IPR020845">
    <property type="entry name" value="AMP-binding_CS"/>
</dbReference>